<evidence type="ECO:0000313" key="1">
    <source>
        <dbReference type="EMBL" id="MFC0308602.1"/>
    </source>
</evidence>
<dbReference type="EMBL" id="JBHLWB010000001">
    <property type="protein sequence ID" value="MFC0308602.1"/>
    <property type="molecule type" value="Genomic_DNA"/>
</dbReference>
<organism evidence="1 2">
    <name type="scientific">Gallibacterium trehalosifermentans</name>
    <dbReference type="NCBI Taxonomy" id="516935"/>
    <lineage>
        <taxon>Bacteria</taxon>
        <taxon>Pseudomonadati</taxon>
        <taxon>Pseudomonadota</taxon>
        <taxon>Gammaproteobacteria</taxon>
        <taxon>Pasteurellales</taxon>
        <taxon>Pasteurellaceae</taxon>
        <taxon>Gallibacterium</taxon>
    </lineage>
</organism>
<reference evidence="1 2" key="1">
    <citation type="submission" date="2024-09" db="EMBL/GenBank/DDBJ databases">
        <authorList>
            <person name="Sun Q."/>
            <person name="Mori K."/>
        </authorList>
    </citation>
    <scope>NUCLEOTIDE SEQUENCE [LARGE SCALE GENOMIC DNA]</scope>
    <source>
        <strain evidence="1 2">CCM 7539</strain>
    </source>
</reference>
<gene>
    <name evidence="1" type="ORF">ACFFHK_02630</name>
</gene>
<accession>A0ABV6GZ32</accession>
<dbReference type="Proteomes" id="UP001589767">
    <property type="component" value="Unassembled WGS sequence"/>
</dbReference>
<keyword evidence="2" id="KW-1185">Reference proteome</keyword>
<dbReference type="RefSeq" id="WP_382368865.1">
    <property type="nucleotide sequence ID" value="NZ_JBHLWB010000001.1"/>
</dbReference>
<name>A0ABV6GZ32_9PAST</name>
<comment type="caution">
    <text evidence="1">The sequence shown here is derived from an EMBL/GenBank/DDBJ whole genome shotgun (WGS) entry which is preliminary data.</text>
</comment>
<protein>
    <submittedName>
        <fullName evidence="1">Uncharacterized protein</fullName>
    </submittedName>
</protein>
<evidence type="ECO:0000313" key="2">
    <source>
        <dbReference type="Proteomes" id="UP001589767"/>
    </source>
</evidence>
<proteinExistence type="predicted"/>
<sequence>MFCKSCNQDKSDKEFYISDKNHCKECIKLRVKQNRLKNIDYYREFDRKRNNLPHRIKARKIYQQTDNYKKSHNAANKKFRENNAEIYNAHLILNNAIRCGKIQSKPCLICGKIGQAHHFDYSLPLNVIWLCDEHHKNIHKVENEIKRQIKELNL</sequence>